<dbReference type="AlphaFoldDB" id="A0AAN8I714"/>
<evidence type="ECO:0000256" key="6">
    <source>
        <dbReference type="SAM" id="MobiDB-lite"/>
    </source>
</evidence>
<feature type="transmembrane region" description="Helical" evidence="7">
    <location>
        <begin position="365"/>
        <end position="386"/>
    </location>
</feature>
<feature type="transmembrane region" description="Helical" evidence="7">
    <location>
        <begin position="300"/>
        <end position="325"/>
    </location>
</feature>
<dbReference type="Proteomes" id="UP001316803">
    <property type="component" value="Unassembled WGS sequence"/>
</dbReference>
<dbReference type="PANTHER" id="PTHR43791">
    <property type="entry name" value="PERMEASE-RELATED"/>
    <property type="match status" value="1"/>
</dbReference>
<evidence type="ECO:0000256" key="4">
    <source>
        <dbReference type="ARBA" id="ARBA00022989"/>
    </source>
</evidence>
<sequence length="502" mass="55579">MAAPQAVPPSAAAVYAEKSYHNQVEDASASSSNSKHEAEPANEALSPFSAKQERSIRHRIDWRLIPALGLMYGVSLMDRKNVSNAYIAGMRTDLDLSVSYRYSLITLVFFVTYVIFQPPLTYMCRLIGPPIFLPGLCLVWGCVIIGFGFANSWTTLVALRLLLGTLEAGYFPGCVYLLSTWYTRYEVARKYSVFYLIGSMASALSGILAYGIMQMEGASGIRGWRWIFIIEGVITCGLAIIGYLLIVRFPDQERDKPSFKFLTREECDFVIDKLNRDRSDVATDSFSIKKFLRPALDFEIWGFAIIFFCITTITYSFAFFLPIVLRDNMGFSVAAAQCLVAPPYVFSAILMYFTSWLGDKYKMRAPILVLNVVISLIGLPMMGFAPGSTVRYIGAFIGVAGANANIPAAMAYQANNIRGQWKRAFCSATLVGMGGVGGISGSLIFRSQDAPGYKWGFVGTIVASCTVIVVCAILSFVFWKRNKKAERGELIIEGLEGFRYTL</sequence>
<evidence type="ECO:0000256" key="7">
    <source>
        <dbReference type="SAM" id="Phobius"/>
    </source>
</evidence>
<feature type="transmembrane region" description="Helical" evidence="7">
    <location>
        <begin position="98"/>
        <end position="116"/>
    </location>
</feature>
<organism evidence="9 10">
    <name type="scientific">Knufia fluminis</name>
    <dbReference type="NCBI Taxonomy" id="191047"/>
    <lineage>
        <taxon>Eukaryota</taxon>
        <taxon>Fungi</taxon>
        <taxon>Dikarya</taxon>
        <taxon>Ascomycota</taxon>
        <taxon>Pezizomycotina</taxon>
        <taxon>Eurotiomycetes</taxon>
        <taxon>Chaetothyriomycetidae</taxon>
        <taxon>Chaetothyriales</taxon>
        <taxon>Trichomeriaceae</taxon>
        <taxon>Knufia</taxon>
    </lineage>
</organism>
<feature type="transmembrane region" description="Helical" evidence="7">
    <location>
        <begin position="156"/>
        <end position="179"/>
    </location>
</feature>
<dbReference type="EMBL" id="JAKLMC020000015">
    <property type="protein sequence ID" value="KAK5952551.1"/>
    <property type="molecule type" value="Genomic_DNA"/>
</dbReference>
<dbReference type="InterPro" id="IPR011701">
    <property type="entry name" value="MFS"/>
</dbReference>
<comment type="caution">
    <text evidence="9">The sequence shown here is derived from an EMBL/GenBank/DDBJ whole genome shotgun (WGS) entry which is preliminary data.</text>
</comment>
<proteinExistence type="predicted"/>
<dbReference type="FunFam" id="1.20.1250.20:FF:000409">
    <property type="entry name" value="MFS general substrate transporter"/>
    <property type="match status" value="1"/>
</dbReference>
<gene>
    <name evidence="9" type="ORF">OHC33_006597</name>
</gene>
<keyword evidence="10" id="KW-1185">Reference proteome</keyword>
<dbReference type="PROSITE" id="PS50850">
    <property type="entry name" value="MFS"/>
    <property type="match status" value="1"/>
</dbReference>
<dbReference type="SUPFAM" id="SSF103473">
    <property type="entry name" value="MFS general substrate transporter"/>
    <property type="match status" value="1"/>
</dbReference>
<dbReference type="InterPro" id="IPR036259">
    <property type="entry name" value="MFS_trans_sf"/>
</dbReference>
<dbReference type="GO" id="GO:0022857">
    <property type="term" value="F:transmembrane transporter activity"/>
    <property type="evidence" value="ECO:0007669"/>
    <property type="project" value="InterPro"/>
</dbReference>
<feature type="transmembrane region" description="Helical" evidence="7">
    <location>
        <begin position="424"/>
        <end position="445"/>
    </location>
</feature>
<feature type="region of interest" description="Disordered" evidence="6">
    <location>
        <begin position="23"/>
        <end position="44"/>
    </location>
</feature>
<comment type="subcellular location">
    <subcellularLocation>
        <location evidence="1">Membrane</location>
        <topology evidence="1">Multi-pass membrane protein</topology>
    </subcellularLocation>
</comment>
<accession>A0AAN8I714</accession>
<feature type="domain" description="Major facilitator superfamily (MFS) profile" evidence="8">
    <location>
        <begin position="64"/>
        <end position="483"/>
    </location>
</feature>
<keyword evidence="3 7" id="KW-0812">Transmembrane</keyword>
<dbReference type="GO" id="GO:0016020">
    <property type="term" value="C:membrane"/>
    <property type="evidence" value="ECO:0007669"/>
    <property type="project" value="UniProtKB-SubCell"/>
</dbReference>
<feature type="transmembrane region" description="Helical" evidence="7">
    <location>
        <begin position="191"/>
        <end position="212"/>
    </location>
</feature>
<keyword evidence="5 7" id="KW-0472">Membrane</keyword>
<feature type="transmembrane region" description="Helical" evidence="7">
    <location>
        <begin position="331"/>
        <end position="353"/>
    </location>
</feature>
<dbReference type="PANTHER" id="PTHR43791:SF47">
    <property type="entry name" value="MAJOR FACILITATOR SUPERFAMILY (MFS) PROFILE DOMAIN-CONTAINING PROTEIN-RELATED"/>
    <property type="match status" value="1"/>
</dbReference>
<evidence type="ECO:0000256" key="2">
    <source>
        <dbReference type="ARBA" id="ARBA00022448"/>
    </source>
</evidence>
<dbReference type="InterPro" id="IPR020846">
    <property type="entry name" value="MFS_dom"/>
</dbReference>
<dbReference type="Pfam" id="PF07690">
    <property type="entry name" value="MFS_1"/>
    <property type="match status" value="1"/>
</dbReference>
<keyword evidence="4 7" id="KW-1133">Transmembrane helix</keyword>
<feature type="transmembrane region" description="Helical" evidence="7">
    <location>
        <begin position="392"/>
        <end position="412"/>
    </location>
</feature>
<evidence type="ECO:0000256" key="1">
    <source>
        <dbReference type="ARBA" id="ARBA00004141"/>
    </source>
</evidence>
<feature type="transmembrane region" description="Helical" evidence="7">
    <location>
        <begin position="224"/>
        <end position="246"/>
    </location>
</feature>
<evidence type="ECO:0000313" key="10">
    <source>
        <dbReference type="Proteomes" id="UP001316803"/>
    </source>
</evidence>
<name>A0AAN8I714_9EURO</name>
<dbReference type="FunFam" id="1.20.1250.20:FF:000018">
    <property type="entry name" value="MFS transporter permease"/>
    <property type="match status" value="1"/>
</dbReference>
<protein>
    <recommendedName>
        <fullName evidence="8">Major facilitator superfamily (MFS) profile domain-containing protein</fullName>
    </recommendedName>
</protein>
<reference evidence="9 10" key="1">
    <citation type="submission" date="2022-12" db="EMBL/GenBank/DDBJ databases">
        <title>Genomic features and morphological characterization of a novel Knufia sp. strain isolated from spacecraft assembly facility.</title>
        <authorList>
            <person name="Teixeira M."/>
            <person name="Chander A.M."/>
            <person name="Stajich J.E."/>
            <person name="Venkateswaran K."/>
        </authorList>
    </citation>
    <scope>NUCLEOTIDE SEQUENCE [LARGE SCALE GENOMIC DNA]</scope>
    <source>
        <strain evidence="9 10">FJI-L2-BK-P2</strain>
    </source>
</reference>
<evidence type="ECO:0000259" key="8">
    <source>
        <dbReference type="PROSITE" id="PS50850"/>
    </source>
</evidence>
<evidence type="ECO:0000256" key="5">
    <source>
        <dbReference type="ARBA" id="ARBA00023136"/>
    </source>
</evidence>
<feature type="transmembrane region" description="Helical" evidence="7">
    <location>
        <begin position="128"/>
        <end position="150"/>
    </location>
</feature>
<dbReference type="Gene3D" id="1.20.1250.20">
    <property type="entry name" value="MFS general substrate transporter like domains"/>
    <property type="match status" value="2"/>
</dbReference>
<keyword evidence="2" id="KW-0813">Transport</keyword>
<evidence type="ECO:0000256" key="3">
    <source>
        <dbReference type="ARBA" id="ARBA00022692"/>
    </source>
</evidence>
<evidence type="ECO:0000313" key="9">
    <source>
        <dbReference type="EMBL" id="KAK5952551.1"/>
    </source>
</evidence>
<feature type="transmembrane region" description="Helical" evidence="7">
    <location>
        <begin position="457"/>
        <end position="479"/>
    </location>
</feature>